<dbReference type="EMBL" id="JACJRF010000029">
    <property type="protein sequence ID" value="MBD2345735.1"/>
    <property type="molecule type" value="Genomic_DNA"/>
</dbReference>
<name>A0ABR8CVC8_9NOST</name>
<sequence length="284" mass="30413">MLAKNQGTVVITGASTGIGEACALHLDKLGFCVFAGVRKNSDAQKLQQKASQRLIPIFLDVTDADSIAFAVETVKNTVGDEIFGLVNNAGIAVPGPLELLPIAEFEQQMQVNVTGQLAVTQAFLGLLRQGRGRIVNMGSISGRSAAPFLGAYNASKFALEALTDVMRMELRPWGISVSIIEPGAIATPIWEKSFTQADIAKENLSQSAQNLYGHALTAVRKQVGILASKSISSDIVAEAVVHALTAKKPKTRYLIGQDAKMGALLKYLLPDRLYDRVILYSMGL</sequence>
<dbReference type="InterPro" id="IPR020904">
    <property type="entry name" value="Sc_DH/Rdtase_CS"/>
</dbReference>
<protein>
    <submittedName>
        <fullName evidence="4">SDR family NAD(P)-dependent oxidoreductase</fullName>
    </submittedName>
</protein>
<evidence type="ECO:0000313" key="5">
    <source>
        <dbReference type="Proteomes" id="UP000607281"/>
    </source>
</evidence>
<comment type="caution">
    <text evidence="4">The sequence shown here is derived from an EMBL/GenBank/DDBJ whole genome shotgun (WGS) entry which is preliminary data.</text>
</comment>
<gene>
    <name evidence="4" type="ORF">H6G18_16485</name>
</gene>
<dbReference type="InterPro" id="IPR036291">
    <property type="entry name" value="NAD(P)-bd_dom_sf"/>
</dbReference>
<reference evidence="4 5" key="1">
    <citation type="journal article" date="2020" name="ISME J.">
        <title>Comparative genomics reveals insights into cyanobacterial evolution and habitat adaptation.</title>
        <authorList>
            <person name="Chen M.Y."/>
            <person name="Teng W.K."/>
            <person name="Zhao L."/>
            <person name="Hu C.X."/>
            <person name="Zhou Y.K."/>
            <person name="Han B.P."/>
            <person name="Song L.R."/>
            <person name="Shu W.S."/>
        </authorList>
    </citation>
    <scope>NUCLEOTIDE SEQUENCE [LARGE SCALE GENOMIC DNA]</scope>
    <source>
        <strain evidence="4 5">FACHB-260</strain>
    </source>
</reference>
<proteinExistence type="inferred from homology"/>
<dbReference type="Proteomes" id="UP000607281">
    <property type="component" value="Unassembled WGS sequence"/>
</dbReference>
<dbReference type="Pfam" id="PF00106">
    <property type="entry name" value="adh_short"/>
    <property type="match status" value="1"/>
</dbReference>
<dbReference type="SUPFAM" id="SSF51735">
    <property type="entry name" value="NAD(P)-binding Rossmann-fold domains"/>
    <property type="match status" value="1"/>
</dbReference>
<accession>A0ABR8CVC8</accession>
<dbReference type="InterPro" id="IPR057326">
    <property type="entry name" value="KR_dom"/>
</dbReference>
<dbReference type="InterPro" id="IPR002347">
    <property type="entry name" value="SDR_fam"/>
</dbReference>
<dbReference type="Gene3D" id="3.40.50.720">
    <property type="entry name" value="NAD(P)-binding Rossmann-like Domain"/>
    <property type="match status" value="1"/>
</dbReference>
<comment type="similarity">
    <text evidence="1 2">Belongs to the short-chain dehydrogenases/reductases (SDR) family.</text>
</comment>
<keyword evidence="5" id="KW-1185">Reference proteome</keyword>
<feature type="domain" description="Ketoreductase" evidence="3">
    <location>
        <begin position="7"/>
        <end position="183"/>
    </location>
</feature>
<dbReference type="PRINTS" id="PR00080">
    <property type="entry name" value="SDRFAMILY"/>
</dbReference>
<dbReference type="SMART" id="SM00822">
    <property type="entry name" value="PKS_KR"/>
    <property type="match status" value="1"/>
</dbReference>
<dbReference type="PANTHER" id="PTHR43313">
    <property type="entry name" value="SHORT-CHAIN DEHYDROGENASE/REDUCTASE FAMILY 9C"/>
    <property type="match status" value="1"/>
</dbReference>
<dbReference type="PRINTS" id="PR00081">
    <property type="entry name" value="GDHRDH"/>
</dbReference>
<evidence type="ECO:0000256" key="2">
    <source>
        <dbReference type="RuleBase" id="RU000363"/>
    </source>
</evidence>
<dbReference type="RefSeq" id="WP_190408163.1">
    <property type="nucleotide sequence ID" value="NZ_JACJRF010000029.1"/>
</dbReference>
<evidence type="ECO:0000259" key="3">
    <source>
        <dbReference type="SMART" id="SM00822"/>
    </source>
</evidence>
<evidence type="ECO:0000313" key="4">
    <source>
        <dbReference type="EMBL" id="MBD2345735.1"/>
    </source>
</evidence>
<evidence type="ECO:0000256" key="1">
    <source>
        <dbReference type="ARBA" id="ARBA00006484"/>
    </source>
</evidence>
<dbReference type="PANTHER" id="PTHR43313:SF1">
    <property type="entry name" value="3BETA-HYDROXYSTEROID DEHYDROGENASE DHS-16"/>
    <property type="match status" value="1"/>
</dbReference>
<organism evidence="4 5">
    <name type="scientific">Anabaena subtropica FACHB-260</name>
    <dbReference type="NCBI Taxonomy" id="2692884"/>
    <lineage>
        <taxon>Bacteria</taxon>
        <taxon>Bacillati</taxon>
        <taxon>Cyanobacteriota</taxon>
        <taxon>Cyanophyceae</taxon>
        <taxon>Nostocales</taxon>
        <taxon>Nostocaceae</taxon>
        <taxon>Anabaena</taxon>
    </lineage>
</organism>
<dbReference type="PROSITE" id="PS00061">
    <property type="entry name" value="ADH_SHORT"/>
    <property type="match status" value="1"/>
</dbReference>